<accession>A0A0E9XF17</accession>
<evidence type="ECO:0000313" key="1">
    <source>
        <dbReference type="EMBL" id="JAI01225.1"/>
    </source>
</evidence>
<name>A0A0E9XF17_ANGAN</name>
<reference evidence="1" key="1">
    <citation type="submission" date="2014-11" db="EMBL/GenBank/DDBJ databases">
        <authorList>
            <person name="Amaro Gonzalez C."/>
        </authorList>
    </citation>
    <scope>NUCLEOTIDE SEQUENCE</scope>
</reference>
<organism evidence="1">
    <name type="scientific">Anguilla anguilla</name>
    <name type="common">European freshwater eel</name>
    <name type="synonym">Muraena anguilla</name>
    <dbReference type="NCBI Taxonomy" id="7936"/>
    <lineage>
        <taxon>Eukaryota</taxon>
        <taxon>Metazoa</taxon>
        <taxon>Chordata</taxon>
        <taxon>Craniata</taxon>
        <taxon>Vertebrata</taxon>
        <taxon>Euteleostomi</taxon>
        <taxon>Actinopterygii</taxon>
        <taxon>Neopterygii</taxon>
        <taxon>Teleostei</taxon>
        <taxon>Anguilliformes</taxon>
        <taxon>Anguillidae</taxon>
        <taxon>Anguilla</taxon>
    </lineage>
</organism>
<reference evidence="1" key="2">
    <citation type="journal article" date="2015" name="Fish Shellfish Immunol.">
        <title>Early steps in the European eel (Anguilla anguilla)-Vibrio vulnificus interaction in the gills: Role of the RtxA13 toxin.</title>
        <authorList>
            <person name="Callol A."/>
            <person name="Pajuelo D."/>
            <person name="Ebbesson L."/>
            <person name="Teles M."/>
            <person name="MacKenzie S."/>
            <person name="Amaro C."/>
        </authorList>
    </citation>
    <scope>NUCLEOTIDE SEQUENCE</scope>
</reference>
<proteinExistence type="predicted"/>
<sequence length="26" mass="2697">MSTVSFTKASKIPSANCIFTKSSSSS</sequence>
<protein>
    <submittedName>
        <fullName evidence="1">Uncharacterized protein</fullName>
    </submittedName>
</protein>
<dbReference type="AlphaFoldDB" id="A0A0E9XF17"/>
<dbReference type="EMBL" id="GBXM01007353">
    <property type="protein sequence ID" value="JAI01225.1"/>
    <property type="molecule type" value="Transcribed_RNA"/>
</dbReference>